<sequence>MYKIVIATFFSFISVGSFAQNDDKSDSNLRSEVTFKVSEKKKRYTYFPANAPVTMADGTTKSIAEVKIGEHVRTCKDGKSTVTQVKQIDVYNQPASTLTALYLRPADAKNDRESQHAPALLLEATPHHLVQTKRGKKRMDKLSKRDILYHYEPATGLVSTWKVGAVQANARKVSKAYNLATVDGTYLVDNVMVANN</sequence>
<dbReference type="Gene3D" id="2.170.16.10">
    <property type="entry name" value="Hedgehog/Intein (Hint) domain"/>
    <property type="match status" value="1"/>
</dbReference>
<gene>
    <name evidence="2" type="ORF">FEN17_22300</name>
</gene>
<accession>A0A5R9KSX2</accession>
<dbReference type="Proteomes" id="UP000306402">
    <property type="component" value="Unassembled WGS sequence"/>
</dbReference>
<dbReference type="OrthoDB" id="645009at2"/>
<dbReference type="EMBL" id="VCEJ01000005">
    <property type="protein sequence ID" value="TLU99300.1"/>
    <property type="molecule type" value="Genomic_DNA"/>
</dbReference>
<name>A0A5R9KSX2_9BACT</name>
<dbReference type="SUPFAM" id="SSF51294">
    <property type="entry name" value="Hedgehog/intein (Hint) domain"/>
    <property type="match status" value="1"/>
</dbReference>
<feature type="signal peptide" evidence="1">
    <location>
        <begin position="1"/>
        <end position="19"/>
    </location>
</feature>
<evidence type="ECO:0000313" key="2">
    <source>
        <dbReference type="EMBL" id="TLU99300.1"/>
    </source>
</evidence>
<evidence type="ECO:0000256" key="1">
    <source>
        <dbReference type="SAM" id="SignalP"/>
    </source>
</evidence>
<dbReference type="RefSeq" id="WP_138367590.1">
    <property type="nucleotide sequence ID" value="NZ_VCEJ01000005.1"/>
</dbReference>
<proteinExistence type="predicted"/>
<organism evidence="2 3">
    <name type="scientific">Dyadobacter luticola</name>
    <dbReference type="NCBI Taxonomy" id="1979387"/>
    <lineage>
        <taxon>Bacteria</taxon>
        <taxon>Pseudomonadati</taxon>
        <taxon>Bacteroidota</taxon>
        <taxon>Cytophagia</taxon>
        <taxon>Cytophagales</taxon>
        <taxon>Spirosomataceae</taxon>
        <taxon>Dyadobacter</taxon>
    </lineage>
</organism>
<protein>
    <recommendedName>
        <fullName evidence="4">Hint domain-containing protein</fullName>
    </recommendedName>
</protein>
<keyword evidence="1" id="KW-0732">Signal</keyword>
<dbReference type="InterPro" id="IPR036844">
    <property type="entry name" value="Hint_dom_sf"/>
</dbReference>
<feature type="chain" id="PRO_5024302829" description="Hint domain-containing protein" evidence="1">
    <location>
        <begin position="20"/>
        <end position="196"/>
    </location>
</feature>
<comment type="caution">
    <text evidence="2">The sequence shown here is derived from an EMBL/GenBank/DDBJ whole genome shotgun (WGS) entry which is preliminary data.</text>
</comment>
<reference evidence="2 3" key="1">
    <citation type="submission" date="2019-05" db="EMBL/GenBank/DDBJ databases">
        <authorList>
            <person name="Qu J.-H."/>
        </authorList>
    </citation>
    <scope>NUCLEOTIDE SEQUENCE [LARGE SCALE GENOMIC DNA]</scope>
    <source>
        <strain evidence="2 3">T17</strain>
    </source>
</reference>
<evidence type="ECO:0008006" key="4">
    <source>
        <dbReference type="Google" id="ProtNLM"/>
    </source>
</evidence>
<evidence type="ECO:0000313" key="3">
    <source>
        <dbReference type="Proteomes" id="UP000306402"/>
    </source>
</evidence>
<keyword evidence="3" id="KW-1185">Reference proteome</keyword>
<dbReference type="AlphaFoldDB" id="A0A5R9KSX2"/>